<dbReference type="AlphaFoldDB" id="A0A2W5R4S7"/>
<reference evidence="2 3" key="1">
    <citation type="submission" date="2017-11" db="EMBL/GenBank/DDBJ databases">
        <title>Infants hospitalized years apart are colonized by the same room-sourced microbial strains.</title>
        <authorList>
            <person name="Brooks B."/>
            <person name="Olm M.R."/>
            <person name="Firek B.A."/>
            <person name="Baker R."/>
            <person name="Thomas B.C."/>
            <person name="Morowitz M.J."/>
            <person name="Banfield J.F."/>
        </authorList>
    </citation>
    <scope>NUCLEOTIDE SEQUENCE [LARGE SCALE GENOMIC DNA]</scope>
    <source>
        <strain evidence="2">S2_003_000_R3_20</strain>
    </source>
</reference>
<name>A0A2W5R4S7_ACIJO</name>
<dbReference type="Proteomes" id="UP000249282">
    <property type="component" value="Unassembled WGS sequence"/>
</dbReference>
<dbReference type="RefSeq" id="WP_141192738.1">
    <property type="nucleotide sequence ID" value="NZ_BKWH01000202.1"/>
</dbReference>
<dbReference type="Proteomes" id="UP001161099">
    <property type="component" value="Unassembled WGS sequence"/>
</dbReference>
<protein>
    <submittedName>
        <fullName evidence="2">Uncharacterized protein</fullName>
    </submittedName>
</protein>
<reference evidence="1" key="2">
    <citation type="submission" date="2022-09" db="EMBL/GenBank/DDBJ databases">
        <title>Intensive care unit water sources are persistently colonized with multi-drug resistant bacteria and are the site of extensive horizontal gene transfer of antibiotic resistance genes.</title>
        <authorList>
            <person name="Diorio-Toth L."/>
        </authorList>
    </citation>
    <scope>NUCLEOTIDE SEQUENCE</scope>
    <source>
        <strain evidence="1">GD03851</strain>
    </source>
</reference>
<dbReference type="EMBL" id="JAOCDR010000055">
    <property type="protein sequence ID" value="MDH0657402.1"/>
    <property type="molecule type" value="Genomic_DNA"/>
</dbReference>
<evidence type="ECO:0000313" key="3">
    <source>
        <dbReference type="Proteomes" id="UP000249282"/>
    </source>
</evidence>
<evidence type="ECO:0000313" key="1">
    <source>
        <dbReference type="EMBL" id="MDH0657402.1"/>
    </source>
</evidence>
<gene>
    <name evidence="2" type="ORF">DI542_18055</name>
    <name evidence="1" type="ORF">N5D11_15005</name>
</gene>
<dbReference type="EMBL" id="QFQJ01000184">
    <property type="protein sequence ID" value="PZQ83774.1"/>
    <property type="molecule type" value="Genomic_DNA"/>
</dbReference>
<proteinExistence type="predicted"/>
<evidence type="ECO:0000313" key="2">
    <source>
        <dbReference type="EMBL" id="PZQ83774.1"/>
    </source>
</evidence>
<accession>A0A2W5R4S7</accession>
<organism evidence="2 3">
    <name type="scientific">Acinetobacter johnsonii</name>
    <dbReference type="NCBI Taxonomy" id="40214"/>
    <lineage>
        <taxon>Bacteria</taxon>
        <taxon>Pseudomonadati</taxon>
        <taxon>Pseudomonadota</taxon>
        <taxon>Gammaproteobacteria</taxon>
        <taxon>Moraxellales</taxon>
        <taxon>Moraxellaceae</taxon>
        <taxon>Acinetobacter</taxon>
    </lineage>
</organism>
<comment type="caution">
    <text evidence="2">The sequence shown here is derived from an EMBL/GenBank/DDBJ whole genome shotgun (WGS) entry which is preliminary data.</text>
</comment>
<sequence>MTWQLDLNNADLPRSEKNFKFGVRKVPNPDRDFFRKFLAVSKNIGSFFGFFLMEKPSMQIF</sequence>